<name>A0A0F8XJC8_9ZZZZ</name>
<gene>
    <name evidence="2" type="ORF">LCGC14_2935950</name>
</gene>
<comment type="caution">
    <text evidence="2">The sequence shown here is derived from an EMBL/GenBank/DDBJ whole genome shotgun (WGS) entry which is preliminary data.</text>
</comment>
<evidence type="ECO:0000313" key="2">
    <source>
        <dbReference type="EMBL" id="KKK69247.1"/>
    </source>
</evidence>
<dbReference type="InterPro" id="IPR011050">
    <property type="entry name" value="Pectin_lyase_fold/virulence"/>
</dbReference>
<reference evidence="2" key="1">
    <citation type="journal article" date="2015" name="Nature">
        <title>Complex archaea that bridge the gap between prokaryotes and eukaryotes.</title>
        <authorList>
            <person name="Spang A."/>
            <person name="Saw J.H."/>
            <person name="Jorgensen S.L."/>
            <person name="Zaremba-Niedzwiedzka K."/>
            <person name="Martijn J."/>
            <person name="Lind A.E."/>
            <person name="van Eijk R."/>
            <person name="Schleper C."/>
            <person name="Guy L."/>
            <person name="Ettema T.J."/>
        </authorList>
    </citation>
    <scope>NUCLEOTIDE SEQUENCE</scope>
</reference>
<dbReference type="AlphaFoldDB" id="A0A0F8XJC8"/>
<dbReference type="EMBL" id="LAZR01058743">
    <property type="protein sequence ID" value="KKK69247.1"/>
    <property type="molecule type" value="Genomic_DNA"/>
</dbReference>
<protein>
    <recommendedName>
        <fullName evidence="1">Right handed beta helix domain-containing protein</fullName>
    </recommendedName>
</protein>
<feature type="non-terminal residue" evidence="2">
    <location>
        <position position="378"/>
    </location>
</feature>
<dbReference type="SUPFAM" id="SSF51126">
    <property type="entry name" value="Pectin lyase-like"/>
    <property type="match status" value="1"/>
</dbReference>
<proteinExistence type="predicted"/>
<feature type="non-terminal residue" evidence="2">
    <location>
        <position position="1"/>
    </location>
</feature>
<sequence>VLTNIGTVTKILKVYNNHDQDIQISRLHLAGGTNSVFRLNVDGIPTRDINNVVIFEKDSLYIFIEATLNSNELDSILLIQDSIVFEFNTKIQDVDLLAWGQDVHFLDGESITTQTWSAEKPYLIYNSILIDSNETLTIDEGVTIYFHKGSRMYVSGTIIATGTIENPINFRGDRLDYLLNGIPYNEIPDQWEGVWFLASSHKNLLNYCSIRNAKIGIQIGVLGETEQPDLIIRNSIIDNHSYAGIFAINSVLHAENSVFSNAGTYTSALVAGGDYSFIHCTFPNYFTHLSRNSAGFVFSNNITYLDEVFDNDLELFVGNCIIYGTQSNEVGIGIKSDPIFEYKFENCLIRQDDGFPETDTTGKFSEVIFSIDPKFKST</sequence>
<feature type="domain" description="Right handed beta helix" evidence="1">
    <location>
        <begin position="127"/>
        <end position="282"/>
    </location>
</feature>
<accession>A0A0F8XJC8</accession>
<dbReference type="Pfam" id="PF13229">
    <property type="entry name" value="Beta_helix"/>
    <property type="match status" value="1"/>
</dbReference>
<organism evidence="2">
    <name type="scientific">marine sediment metagenome</name>
    <dbReference type="NCBI Taxonomy" id="412755"/>
    <lineage>
        <taxon>unclassified sequences</taxon>
        <taxon>metagenomes</taxon>
        <taxon>ecological metagenomes</taxon>
    </lineage>
</organism>
<evidence type="ECO:0000259" key="1">
    <source>
        <dbReference type="Pfam" id="PF13229"/>
    </source>
</evidence>
<dbReference type="InterPro" id="IPR039448">
    <property type="entry name" value="Beta_helix"/>
</dbReference>